<accession>A0AAU8MM93</accession>
<evidence type="ECO:0000313" key="2">
    <source>
        <dbReference type="EMBL" id="XCO00644.1"/>
    </source>
</evidence>
<feature type="region of interest" description="Disordered" evidence="1">
    <location>
        <begin position="1"/>
        <end position="42"/>
    </location>
</feature>
<reference evidence="2" key="1">
    <citation type="journal article" date="2023" name="Viruses">
        <title>Bioinformatic Surveillance Leads to Discovery of Two Novel Putative Bunyaviruses Associated with Black Soldier Fly.</title>
        <authorList>
            <person name="Walt H."/>
            <person name="Kooienga E."/>
            <person name="Cammack J."/>
            <person name="Tomberlin J."/>
            <person name="Jordan H."/>
            <person name="Meyer F."/>
            <person name="Hoffmann F."/>
        </authorList>
    </citation>
    <scope>NUCLEOTIDE SEQUENCE</scope>
    <source>
        <strain evidence="2">Frass</strain>
    </source>
</reference>
<feature type="compositionally biased region" description="Polar residues" evidence="1">
    <location>
        <begin position="1"/>
        <end position="40"/>
    </location>
</feature>
<dbReference type="EMBL" id="PP946234">
    <property type="protein sequence ID" value="XCO00644.1"/>
    <property type="molecule type" value="Genomic_RNA"/>
</dbReference>
<protein>
    <submittedName>
        <fullName evidence="2">Uncharacterized protein</fullName>
    </submittedName>
</protein>
<sequence length="221" mass="25015">MDSKGSNDPNSVFQISLPDNMSKSSSSGIKRPRQSSQTAVNPKPVFRFNAKHVDLSKFLDKNFLMSLNDLRSKFLNLIGDEAAAALDSITADDKKDVNLVKKTFGPSLMNELIVKMIRALKAITSKMSDATKRDSISEEEQSLYRTCKNMSLAFYFIRLSDQEKFELVQYIDSVDDASEIESKFLRNLYGYIGTRRFQSNIIFISEIIEITNTHNQNLSSV</sequence>
<reference evidence="2" key="2">
    <citation type="submission" date="2024-05" db="EMBL/GenBank/DDBJ databases">
        <authorList>
            <person name="Walt H.K."/>
        </authorList>
    </citation>
    <scope>NUCLEOTIDE SEQUENCE</scope>
    <source>
        <strain evidence="2">Frass</strain>
    </source>
</reference>
<evidence type="ECO:0000256" key="1">
    <source>
        <dbReference type="SAM" id="MobiDB-lite"/>
    </source>
</evidence>
<proteinExistence type="predicted"/>
<name>A0AAU8MM93_9VIRU</name>
<organism evidence="2">
    <name type="scientific">BSF nairo-like virus 1</name>
    <dbReference type="NCBI Taxonomy" id="3233091"/>
    <lineage>
        <taxon>Viruses</taxon>
        <taxon>Riboviria</taxon>
        <taxon>Orthornavirae</taxon>
        <taxon>Negarnaviricota</taxon>
        <taxon>Polyploviricotina</taxon>
        <taxon>Bunyaviricetes</taxon>
        <taxon>Hareavirales</taxon>
        <taxon>Nairoviridae</taxon>
    </lineage>
</organism>